<proteinExistence type="predicted"/>
<organism evidence="2 3">
    <name type="scientific">Merluccius polli</name>
    <name type="common">Benguela hake</name>
    <name type="synonym">Merluccius cadenati</name>
    <dbReference type="NCBI Taxonomy" id="89951"/>
    <lineage>
        <taxon>Eukaryota</taxon>
        <taxon>Metazoa</taxon>
        <taxon>Chordata</taxon>
        <taxon>Craniata</taxon>
        <taxon>Vertebrata</taxon>
        <taxon>Euteleostomi</taxon>
        <taxon>Actinopterygii</taxon>
        <taxon>Neopterygii</taxon>
        <taxon>Teleostei</taxon>
        <taxon>Neoteleostei</taxon>
        <taxon>Acanthomorphata</taxon>
        <taxon>Zeiogadaria</taxon>
        <taxon>Gadariae</taxon>
        <taxon>Gadiformes</taxon>
        <taxon>Gadoidei</taxon>
        <taxon>Merlucciidae</taxon>
        <taxon>Merluccius</taxon>
    </lineage>
</organism>
<sequence>MEFFHMPTCVKNLVAQYFSDLQMCFSLQDFTTGWQQLEVGIAMGCAISPILFVAAFEIILIGARQMVGGIKLPTGQRLPPLRSYMDDVTSLLQTAACTSRLLKRMDELMLWARMKIKPSKSRSLSLRRGVRNDSTIFVVGG</sequence>
<feature type="transmembrane region" description="Helical" evidence="1">
    <location>
        <begin position="39"/>
        <end position="63"/>
    </location>
</feature>
<evidence type="ECO:0000313" key="3">
    <source>
        <dbReference type="Proteomes" id="UP001174136"/>
    </source>
</evidence>
<name>A0AA47MRW4_MERPO</name>
<evidence type="ECO:0008006" key="4">
    <source>
        <dbReference type="Google" id="ProtNLM"/>
    </source>
</evidence>
<accession>A0AA47MRW4</accession>
<dbReference type="Proteomes" id="UP001174136">
    <property type="component" value="Unassembled WGS sequence"/>
</dbReference>
<dbReference type="EMBL" id="JAOPHQ010002905">
    <property type="protein sequence ID" value="KAK0144999.1"/>
    <property type="molecule type" value="Genomic_DNA"/>
</dbReference>
<evidence type="ECO:0000256" key="1">
    <source>
        <dbReference type="SAM" id="Phobius"/>
    </source>
</evidence>
<keyword evidence="3" id="KW-1185">Reference proteome</keyword>
<keyword evidence="1" id="KW-1133">Transmembrane helix</keyword>
<keyword evidence="1" id="KW-0472">Membrane</keyword>
<evidence type="ECO:0000313" key="2">
    <source>
        <dbReference type="EMBL" id="KAK0144999.1"/>
    </source>
</evidence>
<protein>
    <recommendedName>
        <fullName evidence="4">Reverse transcriptase domain-containing protein</fullName>
    </recommendedName>
</protein>
<reference evidence="2" key="1">
    <citation type="journal article" date="2023" name="Front. Mar. Sci.">
        <title>A new Merluccius polli reference genome to investigate the effects of global change in West African waters.</title>
        <authorList>
            <person name="Mateo J.L."/>
            <person name="Blanco-Fernandez C."/>
            <person name="Garcia-Vazquez E."/>
            <person name="Machado-Schiaffino G."/>
        </authorList>
    </citation>
    <scope>NUCLEOTIDE SEQUENCE</scope>
    <source>
        <strain evidence="2">C29</strain>
        <tissue evidence="2">Fin</tissue>
    </source>
</reference>
<comment type="caution">
    <text evidence="2">The sequence shown here is derived from an EMBL/GenBank/DDBJ whole genome shotgun (WGS) entry which is preliminary data.</text>
</comment>
<gene>
    <name evidence="2" type="ORF">N1851_016113</name>
</gene>
<dbReference type="AlphaFoldDB" id="A0AA47MRW4"/>
<keyword evidence="1" id="KW-0812">Transmembrane</keyword>